<comment type="caution">
    <text evidence="1">The sequence shown here is derived from an EMBL/GenBank/DDBJ whole genome shotgun (WGS) entry which is preliminary data.</text>
</comment>
<sequence>MQEKIFYSNGKLLLTGEYVVLDGAKALAVPTQFGQNLVVNVGSNKEIHWTSYDSDGTIWFQDTLTFEAIQTKDLQESYSKIKNTLLEILHQAFLQNPSFILESEGYTITTHLTFPRLWGLGTSSTLINNIGFWLEIDAFELLQKSFGGSGYDVACAQNGEPILYTIDNGKPTVEVVAFNPPFKENIHFVYLNKKQSSKSAISNYINKQHRVDKVIAKINAITQEALTVQEGRDFALLMEKHQAIMSDVLETETVKEQLFPDFKGVVKSLGAWGGDFVMVLSKNDPTDYFVAKGYPTILSYEDMVLG</sequence>
<dbReference type="InterPro" id="IPR020568">
    <property type="entry name" value="Ribosomal_Su5_D2-typ_SF"/>
</dbReference>
<keyword evidence="1" id="KW-0808">Transferase</keyword>
<dbReference type="Proteomes" id="UP000431264">
    <property type="component" value="Unassembled WGS sequence"/>
</dbReference>
<evidence type="ECO:0000313" key="1">
    <source>
        <dbReference type="EMBL" id="MVO10744.1"/>
    </source>
</evidence>
<dbReference type="InterPro" id="IPR014721">
    <property type="entry name" value="Ribsml_uS5_D2-typ_fold_subgr"/>
</dbReference>
<proteinExistence type="predicted"/>
<organism evidence="1 2">
    <name type="scientific">Flavobacterium profundi</name>
    <dbReference type="NCBI Taxonomy" id="1774945"/>
    <lineage>
        <taxon>Bacteria</taxon>
        <taxon>Pseudomonadati</taxon>
        <taxon>Bacteroidota</taxon>
        <taxon>Flavobacteriia</taxon>
        <taxon>Flavobacteriales</taxon>
        <taxon>Flavobacteriaceae</taxon>
        <taxon>Flavobacterium</taxon>
    </lineage>
</organism>
<gene>
    <name evidence="1" type="ORF">GOQ30_16350</name>
</gene>
<dbReference type="GO" id="GO:0016301">
    <property type="term" value="F:kinase activity"/>
    <property type="evidence" value="ECO:0007669"/>
    <property type="project" value="UniProtKB-KW"/>
</dbReference>
<dbReference type="NCBIfam" id="NF040656">
    <property type="entry name" value="GHMP_GYDIA"/>
    <property type="match status" value="1"/>
</dbReference>
<dbReference type="AlphaFoldDB" id="A0A6I4IV22"/>
<keyword evidence="2" id="KW-1185">Reference proteome</keyword>
<dbReference type="SUPFAM" id="SSF55060">
    <property type="entry name" value="GHMP Kinase, C-terminal domain"/>
    <property type="match status" value="1"/>
</dbReference>
<name>A0A6I4IV22_9FLAO</name>
<reference evidence="2" key="1">
    <citation type="submission" date="2019-05" db="EMBL/GenBank/DDBJ databases">
        <title>Flavobacterium profundi sp. nov., isolated from a deep-sea seamount.</title>
        <authorList>
            <person name="Zhang D.-C."/>
        </authorList>
    </citation>
    <scope>NUCLEOTIDE SEQUENCE [LARGE SCALE GENOMIC DNA]</scope>
    <source>
        <strain evidence="2">TP390</strain>
    </source>
</reference>
<dbReference type="SUPFAM" id="SSF54211">
    <property type="entry name" value="Ribosomal protein S5 domain 2-like"/>
    <property type="match status" value="1"/>
</dbReference>
<dbReference type="Gene3D" id="3.30.70.890">
    <property type="entry name" value="GHMP kinase, C-terminal domain"/>
    <property type="match status" value="1"/>
</dbReference>
<dbReference type="EMBL" id="WQLW01000015">
    <property type="protein sequence ID" value="MVO10744.1"/>
    <property type="molecule type" value="Genomic_DNA"/>
</dbReference>
<dbReference type="InterPro" id="IPR047765">
    <property type="entry name" value="GHMP_GYDIA-like"/>
</dbReference>
<accession>A0A6I4IV22</accession>
<keyword evidence="1" id="KW-0418">Kinase</keyword>
<evidence type="ECO:0000313" key="2">
    <source>
        <dbReference type="Proteomes" id="UP000431264"/>
    </source>
</evidence>
<protein>
    <submittedName>
        <fullName evidence="1">GHMP kinase</fullName>
    </submittedName>
</protein>
<dbReference type="OrthoDB" id="5288719at2"/>
<dbReference type="Gene3D" id="3.30.230.10">
    <property type="match status" value="1"/>
</dbReference>
<dbReference type="InterPro" id="IPR036554">
    <property type="entry name" value="GHMP_kinase_C_sf"/>
</dbReference>
<dbReference type="RefSeq" id="WP_140999169.1">
    <property type="nucleotide sequence ID" value="NZ_VDCZ01000015.1"/>
</dbReference>